<dbReference type="Proteomes" id="UP001374579">
    <property type="component" value="Unassembled WGS sequence"/>
</dbReference>
<accession>A0AAN9GPK8</accession>
<dbReference type="PANTHER" id="PTHR22744">
    <property type="entry name" value="HELIX LOOP HELIX PROTEIN 21-RELATED"/>
    <property type="match status" value="1"/>
</dbReference>
<evidence type="ECO:0000313" key="3">
    <source>
        <dbReference type="Proteomes" id="UP001374579"/>
    </source>
</evidence>
<dbReference type="EMBL" id="JBAMIC010000001">
    <property type="protein sequence ID" value="KAK7116133.1"/>
    <property type="molecule type" value="Genomic_DNA"/>
</dbReference>
<name>A0AAN9GPK8_9CAEN</name>
<dbReference type="Gene3D" id="3.30.710.10">
    <property type="entry name" value="Potassium Channel Kv1.1, Chain A"/>
    <property type="match status" value="1"/>
</dbReference>
<sequence length="235" mass="28019">MANYYREDEAATEDELINPFEGADSLSDLTFVVENRKLHVNKIYLAHYSPVFETMFFSEFAEKFSGEIELPDKNHQDVVNFLLQLYPVHSLRKITDDTLPGILSLADEYMVKHVRRKCKQYIKDQSRFTQDLTMDQVLLYLLLADRCRFKTLKKRLTKEVERRKPQDIRESPLYEEVDPRLMRDIFQMKNVQLQAAEDCDWWDGYREREKECSSREASLKAEGDCIINHIWWSFI</sequence>
<gene>
    <name evidence="2" type="ORF">V1264_001869</name>
</gene>
<protein>
    <recommendedName>
        <fullName evidence="1">BTB domain-containing protein</fullName>
    </recommendedName>
</protein>
<feature type="domain" description="BTB" evidence="1">
    <location>
        <begin position="27"/>
        <end position="86"/>
    </location>
</feature>
<dbReference type="PANTHER" id="PTHR22744:SF14">
    <property type="entry name" value="BTB DOMAIN-CONTAINING PROTEIN-RELATED"/>
    <property type="match status" value="1"/>
</dbReference>
<evidence type="ECO:0000259" key="1">
    <source>
        <dbReference type="PROSITE" id="PS50097"/>
    </source>
</evidence>
<organism evidence="2 3">
    <name type="scientific">Littorina saxatilis</name>
    <dbReference type="NCBI Taxonomy" id="31220"/>
    <lineage>
        <taxon>Eukaryota</taxon>
        <taxon>Metazoa</taxon>
        <taxon>Spiralia</taxon>
        <taxon>Lophotrochozoa</taxon>
        <taxon>Mollusca</taxon>
        <taxon>Gastropoda</taxon>
        <taxon>Caenogastropoda</taxon>
        <taxon>Littorinimorpha</taxon>
        <taxon>Littorinoidea</taxon>
        <taxon>Littorinidae</taxon>
        <taxon>Littorina</taxon>
    </lineage>
</organism>
<dbReference type="PROSITE" id="PS50097">
    <property type="entry name" value="BTB"/>
    <property type="match status" value="1"/>
</dbReference>
<keyword evidence="3" id="KW-1185">Reference proteome</keyword>
<dbReference type="CDD" id="cd18186">
    <property type="entry name" value="BTB_POZ_ZBTB_KLHL-like"/>
    <property type="match status" value="1"/>
</dbReference>
<dbReference type="InterPro" id="IPR000210">
    <property type="entry name" value="BTB/POZ_dom"/>
</dbReference>
<evidence type="ECO:0000313" key="2">
    <source>
        <dbReference type="EMBL" id="KAK7116133.1"/>
    </source>
</evidence>
<reference evidence="2 3" key="1">
    <citation type="submission" date="2024-02" db="EMBL/GenBank/DDBJ databases">
        <title>Chromosome-scale genome assembly of the rough periwinkle Littorina saxatilis.</title>
        <authorList>
            <person name="De Jode A."/>
            <person name="Faria R."/>
            <person name="Formenti G."/>
            <person name="Sims Y."/>
            <person name="Smith T.P."/>
            <person name="Tracey A."/>
            <person name="Wood J.M.D."/>
            <person name="Zagrodzka Z.B."/>
            <person name="Johannesson K."/>
            <person name="Butlin R.K."/>
            <person name="Leder E.H."/>
        </authorList>
    </citation>
    <scope>NUCLEOTIDE SEQUENCE [LARGE SCALE GENOMIC DNA]</scope>
    <source>
        <strain evidence="2">Snail1</strain>
        <tissue evidence="2">Muscle</tissue>
    </source>
</reference>
<dbReference type="SUPFAM" id="SSF54695">
    <property type="entry name" value="POZ domain"/>
    <property type="match status" value="1"/>
</dbReference>
<dbReference type="SMART" id="SM00225">
    <property type="entry name" value="BTB"/>
    <property type="match status" value="1"/>
</dbReference>
<dbReference type="AlphaFoldDB" id="A0AAN9GPK8"/>
<dbReference type="Pfam" id="PF00651">
    <property type="entry name" value="BTB"/>
    <property type="match status" value="1"/>
</dbReference>
<dbReference type="InterPro" id="IPR011333">
    <property type="entry name" value="SKP1/BTB/POZ_sf"/>
</dbReference>
<comment type="caution">
    <text evidence="2">The sequence shown here is derived from an EMBL/GenBank/DDBJ whole genome shotgun (WGS) entry which is preliminary data.</text>
</comment>
<proteinExistence type="predicted"/>